<keyword evidence="7 12" id="KW-0808">Transferase</keyword>
<dbReference type="GO" id="GO:0004719">
    <property type="term" value="F:protein-L-isoaspartate (D-aspartate) O-methyltransferase activity"/>
    <property type="evidence" value="ECO:0007669"/>
    <property type="project" value="UniProtKB-EC"/>
</dbReference>
<evidence type="ECO:0000313" key="13">
    <source>
        <dbReference type="Proteomes" id="UP000589036"/>
    </source>
</evidence>
<name>A0A852TYG3_9ACTN</name>
<evidence type="ECO:0000256" key="11">
    <source>
        <dbReference type="ARBA" id="ARBA00031350"/>
    </source>
</evidence>
<dbReference type="Proteomes" id="UP000589036">
    <property type="component" value="Unassembled WGS sequence"/>
</dbReference>
<keyword evidence="13" id="KW-1185">Reference proteome</keyword>
<reference evidence="12 13" key="1">
    <citation type="submission" date="2020-07" db="EMBL/GenBank/DDBJ databases">
        <title>Sequencing the genomes of 1000 actinobacteria strains.</title>
        <authorList>
            <person name="Klenk H.-P."/>
        </authorList>
    </citation>
    <scope>NUCLEOTIDE SEQUENCE [LARGE SCALE GENOMIC DNA]</scope>
    <source>
        <strain evidence="12 13">CXB654</strain>
    </source>
</reference>
<protein>
    <recommendedName>
        <fullName evidence="4">Protein-L-isoaspartate O-methyltransferase</fullName>
        <ecNumber evidence="3">2.1.1.77</ecNumber>
    </recommendedName>
    <alternativeName>
        <fullName evidence="11">L-isoaspartyl protein carboxyl methyltransferase</fullName>
    </alternativeName>
    <alternativeName>
        <fullName evidence="9">Protein L-isoaspartyl methyltransferase</fullName>
    </alternativeName>
    <alternativeName>
        <fullName evidence="10">Protein-beta-aspartate methyltransferase</fullName>
    </alternativeName>
</protein>
<dbReference type="InterPro" id="IPR029063">
    <property type="entry name" value="SAM-dependent_MTases_sf"/>
</dbReference>
<evidence type="ECO:0000256" key="9">
    <source>
        <dbReference type="ARBA" id="ARBA00030757"/>
    </source>
</evidence>
<evidence type="ECO:0000256" key="8">
    <source>
        <dbReference type="ARBA" id="ARBA00022691"/>
    </source>
</evidence>
<keyword evidence="6 12" id="KW-0489">Methyltransferase</keyword>
<organism evidence="12 13">
    <name type="scientific">Spinactinospora alkalitolerans</name>
    <dbReference type="NCBI Taxonomy" id="687207"/>
    <lineage>
        <taxon>Bacteria</taxon>
        <taxon>Bacillati</taxon>
        <taxon>Actinomycetota</taxon>
        <taxon>Actinomycetes</taxon>
        <taxon>Streptosporangiales</taxon>
        <taxon>Nocardiopsidaceae</taxon>
        <taxon>Spinactinospora</taxon>
    </lineage>
</organism>
<sequence>MPDADDLAVLADHWASEVRAAKREHFIPDVTRAGPMSGGPSHWVDRTADPEKWRAAVYSDTTMLTQVDDGATMLGPEAPPGLPTSSSTAPSLVVEFLNLLDPYPGDRVLEVGTGTGWTAALLAARLGPGAVTTIEVDDQVARQAAMNLKRSGYEARVVVGDGADGWAEGAPYDRVHVTCAVADIPFAWVRQTRPGGVIALPWAPTQVWGHKVTLTVTGDGRAVGRFRGDTSFMMLRSQRPALPDVSGHPRESRARVDPLRMTSADRGLEVAAVGLLPGVDVTGLGVGDDRVSVWDPGSGSYALAVRDGSGSGAEVTEYGPRSLWTELEDTYLTWVGLGEPGRERFGLLVDARGQHVWLDRSDNLIGVS</sequence>
<keyword evidence="8" id="KW-0949">S-adenosyl-L-methionine</keyword>
<evidence type="ECO:0000256" key="3">
    <source>
        <dbReference type="ARBA" id="ARBA00011890"/>
    </source>
</evidence>
<evidence type="ECO:0000256" key="10">
    <source>
        <dbReference type="ARBA" id="ARBA00031323"/>
    </source>
</evidence>
<proteinExistence type="inferred from homology"/>
<accession>A0A852TYG3</accession>
<evidence type="ECO:0000256" key="4">
    <source>
        <dbReference type="ARBA" id="ARBA00013346"/>
    </source>
</evidence>
<dbReference type="InterPro" id="IPR000682">
    <property type="entry name" value="PCMT"/>
</dbReference>
<dbReference type="EC" id="2.1.1.77" evidence="3"/>
<gene>
    <name evidence="12" type="ORF">HDA32_003447</name>
</gene>
<evidence type="ECO:0000256" key="7">
    <source>
        <dbReference type="ARBA" id="ARBA00022679"/>
    </source>
</evidence>
<evidence type="ECO:0000256" key="1">
    <source>
        <dbReference type="ARBA" id="ARBA00004496"/>
    </source>
</evidence>
<evidence type="ECO:0000256" key="5">
    <source>
        <dbReference type="ARBA" id="ARBA00022490"/>
    </source>
</evidence>
<dbReference type="RefSeq" id="WP_312863217.1">
    <property type="nucleotide sequence ID" value="NZ_BAAAYY010000004.1"/>
</dbReference>
<comment type="subcellular location">
    <subcellularLocation>
        <location evidence="1">Cytoplasm</location>
    </subcellularLocation>
</comment>
<comment type="similarity">
    <text evidence="2">Belongs to the methyltransferase superfamily. L-isoaspartyl/D-aspartyl protein methyltransferase family.</text>
</comment>
<dbReference type="SUPFAM" id="SSF53335">
    <property type="entry name" value="S-adenosyl-L-methionine-dependent methyltransferases"/>
    <property type="match status" value="1"/>
</dbReference>
<keyword evidence="5" id="KW-0963">Cytoplasm</keyword>
<dbReference type="Gene3D" id="3.40.50.150">
    <property type="entry name" value="Vaccinia Virus protein VP39"/>
    <property type="match status" value="1"/>
</dbReference>
<dbReference type="PANTHER" id="PTHR11579">
    <property type="entry name" value="PROTEIN-L-ISOASPARTATE O-METHYLTRANSFERASE"/>
    <property type="match status" value="1"/>
</dbReference>
<evidence type="ECO:0000313" key="12">
    <source>
        <dbReference type="EMBL" id="NYE48327.1"/>
    </source>
</evidence>
<dbReference type="EMBL" id="JACCCC010000001">
    <property type="protein sequence ID" value="NYE48327.1"/>
    <property type="molecule type" value="Genomic_DNA"/>
</dbReference>
<comment type="caution">
    <text evidence="12">The sequence shown here is derived from an EMBL/GenBank/DDBJ whole genome shotgun (WGS) entry which is preliminary data.</text>
</comment>
<dbReference type="CDD" id="cd02440">
    <property type="entry name" value="AdoMet_MTases"/>
    <property type="match status" value="1"/>
</dbReference>
<dbReference type="Pfam" id="PF01135">
    <property type="entry name" value="PCMT"/>
    <property type="match status" value="1"/>
</dbReference>
<dbReference type="AlphaFoldDB" id="A0A852TYG3"/>
<dbReference type="GO" id="GO:0032259">
    <property type="term" value="P:methylation"/>
    <property type="evidence" value="ECO:0007669"/>
    <property type="project" value="UniProtKB-KW"/>
</dbReference>
<evidence type="ECO:0000256" key="2">
    <source>
        <dbReference type="ARBA" id="ARBA00005369"/>
    </source>
</evidence>
<dbReference type="GO" id="GO:0005737">
    <property type="term" value="C:cytoplasm"/>
    <property type="evidence" value="ECO:0007669"/>
    <property type="project" value="UniProtKB-SubCell"/>
</dbReference>
<evidence type="ECO:0000256" key="6">
    <source>
        <dbReference type="ARBA" id="ARBA00022603"/>
    </source>
</evidence>
<dbReference type="PANTHER" id="PTHR11579:SF0">
    <property type="entry name" value="PROTEIN-L-ISOASPARTATE(D-ASPARTATE) O-METHYLTRANSFERASE"/>
    <property type="match status" value="1"/>
</dbReference>